<evidence type="ECO:0000313" key="2">
    <source>
        <dbReference type="Proteomes" id="UP000198211"/>
    </source>
</evidence>
<evidence type="ECO:0000313" key="1">
    <source>
        <dbReference type="EMBL" id="OWY94715.1"/>
    </source>
</evidence>
<keyword evidence="2" id="KW-1185">Reference proteome</keyword>
<sequence>LMANFSKASGLQVNANKTVVVRLHSYTPTLCVQVYGRLKLQDVKRFSRYLGAQVGSRDAREHTWRPTIRQLGIRLLLASVKTLTEDQRATIAAAVVIPKLLYISRHAWPTVQ</sequence>
<dbReference type="Proteomes" id="UP000198211">
    <property type="component" value="Unassembled WGS sequence"/>
</dbReference>
<gene>
    <name evidence="1" type="ORF">PHMEG_00035476</name>
</gene>
<accession>A0A225UNY6</accession>
<dbReference type="OrthoDB" id="129170at2759"/>
<reference evidence="2" key="1">
    <citation type="submission" date="2017-03" db="EMBL/GenBank/DDBJ databases">
        <title>Phytopthora megakarya and P. palmivora, two closely related causual agents of cacao black pod achieved similar genome size and gene model numbers by different mechanisms.</title>
        <authorList>
            <person name="Ali S."/>
            <person name="Shao J."/>
            <person name="Larry D.J."/>
            <person name="Kronmiller B."/>
            <person name="Shen D."/>
            <person name="Strem M.D."/>
            <person name="Melnick R.L."/>
            <person name="Guiltinan M.J."/>
            <person name="Tyler B.M."/>
            <person name="Meinhardt L.W."/>
            <person name="Bailey B.A."/>
        </authorList>
    </citation>
    <scope>NUCLEOTIDE SEQUENCE [LARGE SCALE GENOMIC DNA]</scope>
    <source>
        <strain evidence="2">zdho120</strain>
    </source>
</reference>
<protein>
    <submittedName>
        <fullName evidence="1">Reverse transcriptase</fullName>
    </submittedName>
</protein>
<proteinExistence type="predicted"/>
<name>A0A225UNY6_9STRA</name>
<comment type="caution">
    <text evidence="1">The sequence shown here is derived from an EMBL/GenBank/DDBJ whole genome shotgun (WGS) entry which is preliminary data.</text>
</comment>
<keyword evidence="1" id="KW-0548">Nucleotidyltransferase</keyword>
<feature type="non-terminal residue" evidence="1">
    <location>
        <position position="1"/>
    </location>
</feature>
<dbReference type="GO" id="GO:0003964">
    <property type="term" value="F:RNA-directed DNA polymerase activity"/>
    <property type="evidence" value="ECO:0007669"/>
    <property type="project" value="UniProtKB-KW"/>
</dbReference>
<dbReference type="EMBL" id="NBNE01013946">
    <property type="protein sequence ID" value="OWY94715.1"/>
    <property type="molecule type" value="Genomic_DNA"/>
</dbReference>
<organism evidence="1 2">
    <name type="scientific">Phytophthora megakarya</name>
    <dbReference type="NCBI Taxonomy" id="4795"/>
    <lineage>
        <taxon>Eukaryota</taxon>
        <taxon>Sar</taxon>
        <taxon>Stramenopiles</taxon>
        <taxon>Oomycota</taxon>
        <taxon>Peronosporomycetes</taxon>
        <taxon>Peronosporales</taxon>
        <taxon>Peronosporaceae</taxon>
        <taxon>Phytophthora</taxon>
    </lineage>
</organism>
<keyword evidence="1" id="KW-0695">RNA-directed DNA polymerase</keyword>
<keyword evidence="1" id="KW-0808">Transferase</keyword>
<dbReference type="AlphaFoldDB" id="A0A225UNY6"/>